<keyword evidence="1" id="KW-0547">Nucleotide-binding</keyword>
<name>A0ABU9BEP4_9BURK</name>
<evidence type="ECO:0000256" key="2">
    <source>
        <dbReference type="ARBA" id="ARBA00022840"/>
    </source>
</evidence>
<dbReference type="SUPFAM" id="SSF53067">
    <property type="entry name" value="Actin-like ATPase domain"/>
    <property type="match status" value="2"/>
</dbReference>
<dbReference type="Gene3D" id="3.90.640.10">
    <property type="entry name" value="Actin, Chain A, domain 4"/>
    <property type="match status" value="1"/>
</dbReference>
<dbReference type="RefSeq" id="WP_341375242.1">
    <property type="nucleotide sequence ID" value="NZ_JBBUTF010000014.1"/>
</dbReference>
<gene>
    <name evidence="3" type="ORF">AACH11_15990</name>
</gene>
<dbReference type="Proteomes" id="UP001368500">
    <property type="component" value="Unassembled WGS sequence"/>
</dbReference>
<dbReference type="EMBL" id="JBBUTF010000014">
    <property type="protein sequence ID" value="MEK8027465.1"/>
    <property type="molecule type" value="Genomic_DNA"/>
</dbReference>
<dbReference type="Pfam" id="PF00012">
    <property type="entry name" value="HSP70"/>
    <property type="match status" value="1"/>
</dbReference>
<evidence type="ECO:0000313" key="4">
    <source>
        <dbReference type="Proteomes" id="UP001368500"/>
    </source>
</evidence>
<organism evidence="3 4">
    <name type="scientific">Pseudaquabacterium rugosum</name>
    <dbReference type="NCBI Taxonomy" id="2984194"/>
    <lineage>
        <taxon>Bacteria</taxon>
        <taxon>Pseudomonadati</taxon>
        <taxon>Pseudomonadota</taxon>
        <taxon>Betaproteobacteria</taxon>
        <taxon>Burkholderiales</taxon>
        <taxon>Sphaerotilaceae</taxon>
        <taxon>Pseudaquabacterium</taxon>
    </lineage>
</organism>
<comment type="caution">
    <text evidence="3">The sequence shown here is derived from an EMBL/GenBank/DDBJ whole genome shotgun (WGS) entry which is preliminary data.</text>
</comment>
<dbReference type="PANTHER" id="PTHR42749">
    <property type="entry name" value="CELL SHAPE-DETERMINING PROTEIN MREB"/>
    <property type="match status" value="1"/>
</dbReference>
<dbReference type="InterPro" id="IPR013126">
    <property type="entry name" value="Hsp_70_fam"/>
</dbReference>
<dbReference type="PANTHER" id="PTHR42749:SF1">
    <property type="entry name" value="CELL SHAPE-DETERMINING PROTEIN MREB"/>
    <property type="match status" value="1"/>
</dbReference>
<reference evidence="3 4" key="1">
    <citation type="submission" date="2024-04" db="EMBL/GenBank/DDBJ databases">
        <title>Novel species of the genus Ideonella isolated from streams.</title>
        <authorList>
            <person name="Lu H."/>
        </authorList>
    </citation>
    <scope>NUCLEOTIDE SEQUENCE [LARGE SCALE GENOMIC DNA]</scope>
    <source>
        <strain evidence="3 4">BYS139W</strain>
    </source>
</reference>
<dbReference type="Gene3D" id="3.30.420.40">
    <property type="match status" value="3"/>
</dbReference>
<accession>A0ABU9BEP4</accession>
<dbReference type="InterPro" id="IPR043129">
    <property type="entry name" value="ATPase_NBD"/>
</dbReference>
<evidence type="ECO:0000256" key="1">
    <source>
        <dbReference type="ARBA" id="ARBA00022741"/>
    </source>
</evidence>
<evidence type="ECO:0000313" key="3">
    <source>
        <dbReference type="EMBL" id="MEK8027465.1"/>
    </source>
</evidence>
<protein>
    <submittedName>
        <fullName evidence="3">Hsp70 family protein</fullName>
    </submittedName>
</protein>
<keyword evidence="2" id="KW-0067">ATP-binding</keyword>
<keyword evidence="4" id="KW-1185">Reference proteome</keyword>
<proteinExistence type="predicted"/>
<sequence>MSDPVSSPARPGAAPESRPDVRADWCAIDFGTSNSALALADAQAADGVRLVPLEGADVTLPSAVFYDIEDLPRGAQAPRRLYGRAALAAYREGREGRLMRSIKSILGSALAGQATDIGAGHAVRGQDVVGHLLGRLLEQARVAAPDRPLPQHAVLGRPVHFVDDDPQRDAQAQAELEAAARAAGLREVAFQFEPIAAALDHEAGLQAEERVLVADIGGGTSDFSIVRVGPQRRARLDRADDILASHGVHVAGTDFDRHIDLALLLPACGYRTRGPSGREVPSRIYFDLATWHLVHAAQQPSRVAEIARMKGDYADARHHARLLHVLREQLGHALLARAEGAKIALSDALEAVDAVAATAAAELAVDDIERGLRLPLDAPLALAALQPDLRRIADALEETLRRAGLRADQVDTLYFTGGSTGLRPLTAAIAARCPQARVVHGDRLASVARGLGLQARRLYGA</sequence>